<keyword evidence="3" id="KW-0677">Repeat</keyword>
<keyword evidence="4 5" id="KW-0012">Acyltransferase</keyword>
<keyword evidence="6" id="KW-1185">Reference proteome</keyword>
<accession>A0ABY8GXA0</accession>
<dbReference type="CDD" id="cd03349">
    <property type="entry name" value="LbH_XAT"/>
    <property type="match status" value="1"/>
</dbReference>
<evidence type="ECO:0000256" key="2">
    <source>
        <dbReference type="ARBA" id="ARBA00022679"/>
    </source>
</evidence>
<evidence type="ECO:0000313" key="6">
    <source>
        <dbReference type="Proteomes" id="UP001214170"/>
    </source>
</evidence>
<comment type="similarity">
    <text evidence="1">Belongs to the transferase hexapeptide repeat family.</text>
</comment>
<protein>
    <submittedName>
        <fullName evidence="5">CatB-related O-acetyltransferase</fullName>
        <ecNumber evidence="5">2.3.1.-</ecNumber>
    </submittedName>
</protein>
<dbReference type="PANTHER" id="PTHR43300">
    <property type="entry name" value="ACETYLTRANSFERASE"/>
    <property type="match status" value="1"/>
</dbReference>
<evidence type="ECO:0000256" key="3">
    <source>
        <dbReference type="ARBA" id="ARBA00022737"/>
    </source>
</evidence>
<dbReference type="Proteomes" id="UP001214170">
    <property type="component" value="Chromosome"/>
</dbReference>
<gene>
    <name evidence="5" type="ORF">P8T11_05900</name>
</gene>
<dbReference type="InterPro" id="IPR011004">
    <property type="entry name" value="Trimer_LpxA-like_sf"/>
</dbReference>
<dbReference type="SUPFAM" id="SSF51161">
    <property type="entry name" value="Trimeric LpxA-like enzymes"/>
    <property type="match status" value="1"/>
</dbReference>
<dbReference type="InterPro" id="IPR001451">
    <property type="entry name" value="Hexapep"/>
</dbReference>
<dbReference type="RefSeq" id="WP_268077812.1">
    <property type="nucleotide sequence ID" value="NZ_CP106885.1"/>
</dbReference>
<evidence type="ECO:0000256" key="1">
    <source>
        <dbReference type="ARBA" id="ARBA00007274"/>
    </source>
</evidence>
<dbReference type="EC" id="2.3.1.-" evidence="5"/>
<dbReference type="PANTHER" id="PTHR43300:SF11">
    <property type="entry name" value="ACETYLTRANSFERASE RV3034C-RELATED"/>
    <property type="match status" value="1"/>
</dbReference>
<sequence length="214" mass="23768">MKNKKYVELGLTVLEGYVPQKFRFERGVNLGKCEILAGSAFGLYSYMNSGFVRSAVIVGRYCSIGRNVTIGSGVHDHAALSTSPFFTTNSNPSLLKLADVPKRIRVLIGHDVWIGDNAYIMSGVNIGDGAIIAAGAIVTRDVAPYSIVVGTPARHLKWRFDERMRQRLTALRWHEFSPDILKKIDIGNLEQSVSAMESWPESSRTHKLINYHST</sequence>
<reference evidence="5 6" key="1">
    <citation type="submission" date="2023-03" db="EMBL/GenBank/DDBJ databases">
        <title>Achromobacter spanius LIG8.</title>
        <authorList>
            <person name="Shrestha S."/>
        </authorList>
    </citation>
    <scope>NUCLEOTIDE SEQUENCE [LARGE SCALE GENOMIC DNA]</scope>
    <source>
        <strain evidence="5 6">LIG8</strain>
    </source>
</reference>
<dbReference type="PROSITE" id="PS00101">
    <property type="entry name" value="HEXAPEP_TRANSFERASES"/>
    <property type="match status" value="1"/>
</dbReference>
<dbReference type="EMBL" id="CP121261">
    <property type="protein sequence ID" value="WFP09412.1"/>
    <property type="molecule type" value="Genomic_DNA"/>
</dbReference>
<dbReference type="GO" id="GO:0016746">
    <property type="term" value="F:acyltransferase activity"/>
    <property type="evidence" value="ECO:0007669"/>
    <property type="project" value="UniProtKB-KW"/>
</dbReference>
<organism evidence="5 6">
    <name type="scientific">Achromobacter spanius</name>
    <dbReference type="NCBI Taxonomy" id="217203"/>
    <lineage>
        <taxon>Bacteria</taxon>
        <taxon>Pseudomonadati</taxon>
        <taxon>Pseudomonadota</taxon>
        <taxon>Betaproteobacteria</taxon>
        <taxon>Burkholderiales</taxon>
        <taxon>Alcaligenaceae</taxon>
        <taxon>Achromobacter</taxon>
    </lineage>
</organism>
<dbReference type="Gene3D" id="2.160.10.10">
    <property type="entry name" value="Hexapeptide repeat proteins"/>
    <property type="match status" value="1"/>
</dbReference>
<name>A0ABY8GXA0_9BURK</name>
<keyword evidence="2 5" id="KW-0808">Transferase</keyword>
<dbReference type="InterPro" id="IPR050179">
    <property type="entry name" value="Trans_hexapeptide_repeat"/>
</dbReference>
<dbReference type="InterPro" id="IPR018357">
    <property type="entry name" value="Hexapep_transf_CS"/>
</dbReference>
<evidence type="ECO:0000256" key="4">
    <source>
        <dbReference type="ARBA" id="ARBA00023315"/>
    </source>
</evidence>
<evidence type="ECO:0000313" key="5">
    <source>
        <dbReference type="EMBL" id="WFP09412.1"/>
    </source>
</evidence>
<proteinExistence type="inferred from homology"/>
<dbReference type="Pfam" id="PF00132">
    <property type="entry name" value="Hexapep"/>
    <property type="match status" value="1"/>
</dbReference>